<dbReference type="AlphaFoldDB" id="A0A0J8DTJ7"/>
<sequence length="99" mass="11508">VKKWFDGVVVFTEEPETDENGIDVRNKTSTETRRPRTYSETRSEILRFLQAEAEIYACSPNHCSFPMITVDCEMIKDQLVTKARDMSQQLLRGFLEQAM</sequence>
<gene>
    <name evidence="2" type="ORF">BVRB_024800</name>
</gene>
<evidence type="ECO:0000256" key="1">
    <source>
        <dbReference type="SAM" id="MobiDB-lite"/>
    </source>
</evidence>
<dbReference type="Proteomes" id="UP000035740">
    <property type="component" value="Unassembled WGS sequence"/>
</dbReference>
<feature type="region of interest" description="Disordered" evidence="1">
    <location>
        <begin position="16"/>
        <end position="37"/>
    </location>
</feature>
<evidence type="ECO:0000313" key="3">
    <source>
        <dbReference type="Proteomes" id="UP000035740"/>
    </source>
</evidence>
<dbReference type="Gramene" id="KMS94100">
    <property type="protein sequence ID" value="KMS94100"/>
    <property type="gene ID" value="BVRB_024800"/>
</dbReference>
<feature type="non-terminal residue" evidence="2">
    <location>
        <position position="1"/>
    </location>
</feature>
<feature type="compositionally biased region" description="Basic and acidic residues" evidence="1">
    <location>
        <begin position="22"/>
        <end position="37"/>
    </location>
</feature>
<accession>A0A0J8DTJ7</accession>
<evidence type="ECO:0000313" key="2">
    <source>
        <dbReference type="EMBL" id="KMS94100.1"/>
    </source>
</evidence>
<proteinExistence type="predicted"/>
<keyword evidence="3" id="KW-1185">Reference proteome</keyword>
<reference evidence="2 3" key="1">
    <citation type="journal article" date="2014" name="Nature">
        <title>The genome of the recently domesticated crop plant sugar beet (Beta vulgaris).</title>
        <authorList>
            <person name="Dohm J.C."/>
            <person name="Minoche A.E."/>
            <person name="Holtgrawe D."/>
            <person name="Capella-Gutierrez S."/>
            <person name="Zakrzewski F."/>
            <person name="Tafer H."/>
            <person name="Rupp O."/>
            <person name="Sorensen T.R."/>
            <person name="Stracke R."/>
            <person name="Reinhardt R."/>
            <person name="Goesmann A."/>
            <person name="Kraft T."/>
            <person name="Schulz B."/>
            <person name="Stadler P.F."/>
            <person name="Schmidt T."/>
            <person name="Gabaldon T."/>
            <person name="Lehrach H."/>
            <person name="Weisshaar B."/>
            <person name="Himmelbauer H."/>
        </authorList>
    </citation>
    <scope>NUCLEOTIDE SEQUENCE [LARGE SCALE GENOMIC DNA]</scope>
    <source>
        <tissue evidence="2">Taproot</tissue>
    </source>
</reference>
<organism evidence="2 3">
    <name type="scientific">Beta vulgaris subsp. vulgaris</name>
    <name type="common">Beet</name>
    <dbReference type="NCBI Taxonomy" id="3555"/>
    <lineage>
        <taxon>Eukaryota</taxon>
        <taxon>Viridiplantae</taxon>
        <taxon>Streptophyta</taxon>
        <taxon>Embryophyta</taxon>
        <taxon>Tracheophyta</taxon>
        <taxon>Spermatophyta</taxon>
        <taxon>Magnoliopsida</taxon>
        <taxon>eudicotyledons</taxon>
        <taxon>Gunneridae</taxon>
        <taxon>Pentapetalae</taxon>
        <taxon>Caryophyllales</taxon>
        <taxon>Chenopodiaceae</taxon>
        <taxon>Betoideae</taxon>
        <taxon>Beta</taxon>
    </lineage>
</organism>
<name>A0A0J8DTJ7_BETVV</name>
<dbReference type="EMBL" id="KQ096131">
    <property type="protein sequence ID" value="KMS94100.1"/>
    <property type="molecule type" value="Genomic_DNA"/>
</dbReference>
<protein>
    <submittedName>
        <fullName evidence="2">Uncharacterized protein</fullName>
    </submittedName>
</protein>